<dbReference type="EMBL" id="NXDM01000023">
    <property type="protein sequence ID" value="PCK78907.1"/>
    <property type="molecule type" value="Genomic_DNA"/>
</dbReference>
<feature type="non-terminal residue" evidence="1">
    <location>
        <position position="1"/>
    </location>
</feature>
<keyword evidence="2" id="KW-1185">Reference proteome</keyword>
<gene>
    <name evidence="1" type="ORF">CPT34_21275</name>
</gene>
<proteinExistence type="predicted"/>
<evidence type="ECO:0000313" key="2">
    <source>
        <dbReference type="Proteomes" id="UP000218807"/>
    </source>
</evidence>
<evidence type="ECO:0000313" key="1">
    <source>
        <dbReference type="EMBL" id="PCK78907.1"/>
    </source>
</evidence>
<accession>A0A2A5KPK7</accession>
<dbReference type="AlphaFoldDB" id="A0A2A5KPK7"/>
<comment type="caution">
    <text evidence="1">The sequence shown here is derived from an EMBL/GenBank/DDBJ whole genome shotgun (WGS) entry which is preliminary data.</text>
</comment>
<reference evidence="1 2" key="1">
    <citation type="submission" date="2017-09" db="EMBL/GenBank/DDBJ databases">
        <title>Comparative genomics of rhizobia isolated from Phaseolus vulgaris in China.</title>
        <authorList>
            <person name="Tong W."/>
        </authorList>
    </citation>
    <scope>NUCLEOTIDE SEQUENCE [LARGE SCALE GENOMIC DNA]</scope>
    <source>
        <strain evidence="1 2">L101</strain>
    </source>
</reference>
<protein>
    <submittedName>
        <fullName evidence="1">Sterol desaturase</fullName>
    </submittedName>
</protein>
<name>A0A2A5KPK7_9HYPH</name>
<dbReference type="RefSeq" id="WP_245431787.1">
    <property type="nucleotide sequence ID" value="NZ_NXDM01000023.1"/>
</dbReference>
<dbReference type="Proteomes" id="UP000218807">
    <property type="component" value="Unassembled WGS sequence"/>
</dbReference>
<sequence>FIHHSRVREHHDKNFANYFPIWDHLFGTYYEGDAHGAKLGLDRDYFNKTDPFRETVATEIRFFQRAGQAAKAKFGISRISVKPASPQGLSGSEQRP</sequence>
<organism evidence="1 2">
    <name type="scientific">Rhizobium sophoriradicis</name>
    <dbReference type="NCBI Taxonomy" id="1535245"/>
    <lineage>
        <taxon>Bacteria</taxon>
        <taxon>Pseudomonadati</taxon>
        <taxon>Pseudomonadota</taxon>
        <taxon>Alphaproteobacteria</taxon>
        <taxon>Hyphomicrobiales</taxon>
        <taxon>Rhizobiaceae</taxon>
        <taxon>Rhizobium/Agrobacterium group</taxon>
        <taxon>Rhizobium</taxon>
    </lineage>
</organism>